<keyword evidence="4" id="KW-1185">Reference proteome</keyword>
<dbReference type="EMBL" id="JBEUSY010000254">
    <property type="protein sequence ID" value="KAL1240625.1"/>
    <property type="molecule type" value="Genomic_DNA"/>
</dbReference>
<feature type="transmembrane region" description="Helical" evidence="2">
    <location>
        <begin position="102"/>
        <end position="119"/>
    </location>
</feature>
<feature type="transmembrane region" description="Helical" evidence="2">
    <location>
        <begin position="140"/>
        <end position="160"/>
    </location>
</feature>
<evidence type="ECO:0000256" key="1">
    <source>
        <dbReference type="SAM" id="MobiDB-lite"/>
    </source>
</evidence>
<organism evidence="3 4">
    <name type="scientific">Trichinella spiralis</name>
    <name type="common">Trichina worm</name>
    <dbReference type="NCBI Taxonomy" id="6334"/>
    <lineage>
        <taxon>Eukaryota</taxon>
        <taxon>Metazoa</taxon>
        <taxon>Ecdysozoa</taxon>
        <taxon>Nematoda</taxon>
        <taxon>Enoplea</taxon>
        <taxon>Dorylaimia</taxon>
        <taxon>Trichinellida</taxon>
        <taxon>Trichinellidae</taxon>
        <taxon>Trichinella</taxon>
    </lineage>
</organism>
<comment type="caution">
    <text evidence="3">The sequence shown here is derived from an EMBL/GenBank/DDBJ whole genome shotgun (WGS) entry which is preliminary data.</text>
</comment>
<evidence type="ECO:0000256" key="2">
    <source>
        <dbReference type="SAM" id="Phobius"/>
    </source>
</evidence>
<reference evidence="3 4" key="1">
    <citation type="submission" date="2024-07" db="EMBL/GenBank/DDBJ databases">
        <title>Enhanced genomic and transcriptomic resources for Trichinella pseudospiralis and T. spiralis underpin the discovery of pronounced molecular differences between stages and species.</title>
        <authorList>
            <person name="Pasi K.K."/>
            <person name="La Rosa G."/>
            <person name="Gomez-Morales M.A."/>
            <person name="Tosini F."/>
            <person name="Sumanam S."/>
            <person name="Young N.D."/>
            <person name="Chang B.C."/>
            <person name="Robin G.B."/>
        </authorList>
    </citation>
    <scope>NUCLEOTIDE SEQUENCE [LARGE SCALE GENOMIC DNA]</scope>
    <source>
        <strain evidence="3">ISS534</strain>
    </source>
</reference>
<gene>
    <name evidence="3" type="ORF">TSPI_02744</name>
</gene>
<keyword evidence="2" id="KW-0812">Transmembrane</keyword>
<name>A0ABR3KM56_TRISP</name>
<proteinExistence type="predicted"/>
<accession>A0ABR3KM56</accession>
<keyword evidence="2" id="KW-1133">Transmembrane helix</keyword>
<evidence type="ECO:0000313" key="4">
    <source>
        <dbReference type="Proteomes" id="UP001558632"/>
    </source>
</evidence>
<dbReference type="Proteomes" id="UP001558632">
    <property type="component" value="Unassembled WGS sequence"/>
</dbReference>
<evidence type="ECO:0000313" key="3">
    <source>
        <dbReference type="EMBL" id="KAL1240625.1"/>
    </source>
</evidence>
<feature type="region of interest" description="Disordered" evidence="1">
    <location>
        <begin position="1"/>
        <end position="32"/>
    </location>
</feature>
<protein>
    <submittedName>
        <fullName evidence="3">ATP synthase subunit</fullName>
    </submittedName>
</protein>
<keyword evidence="2" id="KW-0472">Membrane</keyword>
<sequence length="264" mass="30664">MGKESTVSRLDDSDSNAAQNMNDEDEPAETSAPVCEDLRMACNLPPPGAISSSEGSCNDSQNLVRQLRRRFSRQPWRRRWWWMDSTSICYVITYDRRGTSPQVWIVGPIFVICGVLVLMKPLPGFTKCSILSHLIFFRQILVKVLMELVQFFLLTAWLWMRLFQEDKSFEPISTEDIDHESSSFFNMQPPPTYTEALQILRQSIRRREMPETWTDLPSTSSNFFASRTSSLHRLTTVCRWRREKVTRRRAIRCHSWAGPTSTSN</sequence>